<dbReference type="Pfam" id="PF07690">
    <property type="entry name" value="MFS_1"/>
    <property type="match status" value="1"/>
</dbReference>
<feature type="transmembrane region" description="Helical" evidence="7">
    <location>
        <begin position="415"/>
        <end position="436"/>
    </location>
</feature>
<dbReference type="FunFam" id="1.20.1250.20:FF:000013">
    <property type="entry name" value="MFS general substrate transporter"/>
    <property type="match status" value="1"/>
</dbReference>
<dbReference type="OrthoDB" id="2985014at2759"/>
<protein>
    <submittedName>
        <fullName evidence="9">Major facilitator superfamily domain-containing protein</fullName>
    </submittedName>
</protein>
<feature type="transmembrane region" description="Helical" evidence="7">
    <location>
        <begin position="382"/>
        <end position="403"/>
    </location>
</feature>
<dbReference type="Gene3D" id="1.20.1250.20">
    <property type="entry name" value="MFS general substrate transporter like domains"/>
    <property type="match status" value="2"/>
</dbReference>
<accession>A0A9P9A676</accession>
<feature type="transmembrane region" description="Helical" evidence="7">
    <location>
        <begin position="217"/>
        <end position="239"/>
    </location>
</feature>
<feature type="transmembrane region" description="Helical" evidence="7">
    <location>
        <begin position="324"/>
        <end position="344"/>
    </location>
</feature>
<sequence>MGFFSRSEGAAPGTPKPKKLGKHEIDIDSDEVAEALRNYVPGSDEEKALVRKVDFILIPILWWMYILAYLDRGNIANANAAGLSEDLGMSDNQYASLVSVFFIAYVIFEVPSNMLLMKFKPSIYLSTITWVWGCVIVGMSQSKTPSSFIAGRFFLGAIEAGLFPGAFFLLTCWYKKSEVGKRTCIFYTSGCVAPALGGIMAGAVISQLDGARGIPGWRWLLLIEGLVTIAAGFGLYFILPDWPHSARMLTREQRILAHVRMMHDRNETAPEPEETTVSPFQALASVLKDMRTWFFLVMYMANLVALTITYFIPTMLRGLGYTSVSAQWMTVPIWSCGAVFQLVWSWTSDKSGDRQWHNCSLLGVAGVASLICIVVQNNAVKYAMMCLLVGGMYTAVPLILNWVSETMPRPERKRSIAIAFVNSFGHVSFIYGSYLWPSAEGPRNLKGFTATTVCLFLGAIIAALLPVMFRYLPNNDPNEWRAQSIEGVVDPEDVKAVVEANKAEKS</sequence>
<dbReference type="AlphaFoldDB" id="A0A9P9A676"/>
<evidence type="ECO:0000256" key="2">
    <source>
        <dbReference type="ARBA" id="ARBA00022448"/>
    </source>
</evidence>
<keyword evidence="3 7" id="KW-0812">Transmembrane</keyword>
<feature type="transmembrane region" description="Helical" evidence="7">
    <location>
        <begin position="448"/>
        <end position="472"/>
    </location>
</feature>
<proteinExistence type="predicted"/>
<evidence type="ECO:0000256" key="5">
    <source>
        <dbReference type="ARBA" id="ARBA00023136"/>
    </source>
</evidence>
<evidence type="ECO:0000313" key="10">
    <source>
        <dbReference type="Proteomes" id="UP000770015"/>
    </source>
</evidence>
<comment type="subcellular location">
    <subcellularLocation>
        <location evidence="1">Membrane</location>
        <topology evidence="1">Multi-pass membrane protein</topology>
    </subcellularLocation>
</comment>
<feature type="transmembrane region" description="Helical" evidence="7">
    <location>
        <begin position="123"/>
        <end position="141"/>
    </location>
</feature>
<dbReference type="PANTHER" id="PTHR43791">
    <property type="entry name" value="PERMEASE-RELATED"/>
    <property type="match status" value="1"/>
</dbReference>
<dbReference type="SUPFAM" id="SSF103473">
    <property type="entry name" value="MFS general substrate transporter"/>
    <property type="match status" value="1"/>
</dbReference>
<keyword evidence="2" id="KW-0813">Transport</keyword>
<feature type="transmembrane region" description="Helical" evidence="7">
    <location>
        <begin position="293"/>
        <end position="312"/>
    </location>
</feature>
<dbReference type="PROSITE" id="PS50850">
    <property type="entry name" value="MFS"/>
    <property type="match status" value="1"/>
</dbReference>
<evidence type="ECO:0000256" key="7">
    <source>
        <dbReference type="SAM" id="Phobius"/>
    </source>
</evidence>
<organism evidence="9 10">
    <name type="scientific">Plectosphaerella plurivora</name>
    <dbReference type="NCBI Taxonomy" id="936078"/>
    <lineage>
        <taxon>Eukaryota</taxon>
        <taxon>Fungi</taxon>
        <taxon>Dikarya</taxon>
        <taxon>Ascomycota</taxon>
        <taxon>Pezizomycotina</taxon>
        <taxon>Sordariomycetes</taxon>
        <taxon>Hypocreomycetidae</taxon>
        <taxon>Glomerellales</taxon>
        <taxon>Plectosphaerellaceae</taxon>
        <taxon>Plectosphaerella</taxon>
    </lineage>
</organism>
<dbReference type="EMBL" id="JAGSXJ010000041">
    <property type="protein sequence ID" value="KAH6663953.1"/>
    <property type="molecule type" value="Genomic_DNA"/>
</dbReference>
<dbReference type="PANTHER" id="PTHR43791:SF38">
    <property type="entry name" value="MAJOR FACILITATOR SUPERFAMILY (MFS) PROFILE DOMAIN-CONTAINING PROTEIN"/>
    <property type="match status" value="1"/>
</dbReference>
<evidence type="ECO:0000256" key="1">
    <source>
        <dbReference type="ARBA" id="ARBA00004141"/>
    </source>
</evidence>
<keyword evidence="4 7" id="KW-1133">Transmembrane helix</keyword>
<feature type="transmembrane region" description="Helical" evidence="7">
    <location>
        <begin position="185"/>
        <end position="205"/>
    </location>
</feature>
<feature type="transmembrane region" description="Helical" evidence="7">
    <location>
        <begin position="356"/>
        <end position="376"/>
    </location>
</feature>
<feature type="transmembrane region" description="Helical" evidence="7">
    <location>
        <begin position="53"/>
        <end position="70"/>
    </location>
</feature>
<feature type="domain" description="Major facilitator superfamily (MFS) profile" evidence="8">
    <location>
        <begin position="57"/>
        <end position="476"/>
    </location>
</feature>
<evidence type="ECO:0000259" key="8">
    <source>
        <dbReference type="PROSITE" id="PS50850"/>
    </source>
</evidence>
<gene>
    <name evidence="9" type="ORF">F5X68DRAFT_251166</name>
</gene>
<feature type="region of interest" description="Disordered" evidence="6">
    <location>
        <begin position="1"/>
        <end position="22"/>
    </location>
</feature>
<dbReference type="InterPro" id="IPR036259">
    <property type="entry name" value="MFS_trans_sf"/>
</dbReference>
<evidence type="ECO:0000256" key="3">
    <source>
        <dbReference type="ARBA" id="ARBA00022692"/>
    </source>
</evidence>
<dbReference type="GO" id="GO:0022857">
    <property type="term" value="F:transmembrane transporter activity"/>
    <property type="evidence" value="ECO:0007669"/>
    <property type="project" value="InterPro"/>
</dbReference>
<evidence type="ECO:0000256" key="6">
    <source>
        <dbReference type="SAM" id="MobiDB-lite"/>
    </source>
</evidence>
<keyword evidence="10" id="KW-1185">Reference proteome</keyword>
<feature type="transmembrane region" description="Helical" evidence="7">
    <location>
        <begin position="94"/>
        <end position="111"/>
    </location>
</feature>
<evidence type="ECO:0000256" key="4">
    <source>
        <dbReference type="ARBA" id="ARBA00022989"/>
    </source>
</evidence>
<name>A0A9P9A676_9PEZI</name>
<comment type="caution">
    <text evidence="9">The sequence shown here is derived from an EMBL/GenBank/DDBJ whole genome shotgun (WGS) entry which is preliminary data.</text>
</comment>
<dbReference type="Proteomes" id="UP000770015">
    <property type="component" value="Unassembled WGS sequence"/>
</dbReference>
<keyword evidence="5 7" id="KW-0472">Membrane</keyword>
<dbReference type="InterPro" id="IPR020846">
    <property type="entry name" value="MFS_dom"/>
</dbReference>
<dbReference type="FunFam" id="1.20.1250.20:FF:000057">
    <property type="entry name" value="MFS general substrate transporter"/>
    <property type="match status" value="1"/>
</dbReference>
<feature type="transmembrane region" description="Helical" evidence="7">
    <location>
        <begin position="153"/>
        <end position="173"/>
    </location>
</feature>
<dbReference type="GO" id="GO:0016020">
    <property type="term" value="C:membrane"/>
    <property type="evidence" value="ECO:0007669"/>
    <property type="project" value="UniProtKB-SubCell"/>
</dbReference>
<dbReference type="InterPro" id="IPR011701">
    <property type="entry name" value="MFS"/>
</dbReference>
<reference evidence="9" key="1">
    <citation type="journal article" date="2021" name="Nat. Commun.">
        <title>Genetic determinants of endophytism in the Arabidopsis root mycobiome.</title>
        <authorList>
            <person name="Mesny F."/>
            <person name="Miyauchi S."/>
            <person name="Thiergart T."/>
            <person name="Pickel B."/>
            <person name="Atanasova L."/>
            <person name="Karlsson M."/>
            <person name="Huettel B."/>
            <person name="Barry K.W."/>
            <person name="Haridas S."/>
            <person name="Chen C."/>
            <person name="Bauer D."/>
            <person name="Andreopoulos W."/>
            <person name="Pangilinan J."/>
            <person name="LaButti K."/>
            <person name="Riley R."/>
            <person name="Lipzen A."/>
            <person name="Clum A."/>
            <person name="Drula E."/>
            <person name="Henrissat B."/>
            <person name="Kohler A."/>
            <person name="Grigoriev I.V."/>
            <person name="Martin F.M."/>
            <person name="Hacquard S."/>
        </authorList>
    </citation>
    <scope>NUCLEOTIDE SEQUENCE</scope>
    <source>
        <strain evidence="9">MPI-SDFR-AT-0117</strain>
    </source>
</reference>
<evidence type="ECO:0000313" key="9">
    <source>
        <dbReference type="EMBL" id="KAH6663953.1"/>
    </source>
</evidence>